<gene>
    <name evidence="6" type="ORF">SCHPADRAFT_908349</name>
</gene>
<sequence>MLLVRDNILTFPAKLQTEAFEVFCYHLRKPVDQQRLEKKDPHYWITESLTVIRKLGWAFFDRDPVSKKRFVECWPHIFKWMKALLKVRLVIDRENQYSAAVGEIYHICRSVYPNAFREDEVIEFAIQAWIGIEIPDGEDCFTARALLTSLETFGRRSDTDYRRFDQALQACNATAEDLVNLIVSRLKWEMLQSSSMNLLKVFNISRMLATLMPLHRSYCLPFLKSSPARCFVAVLKALMDHKEPSLHRTEAIRTILTVMCASLFCQTIEYALYIMEEGILDLLPRVASSGIESEFASKSQFTSMATDILNQLLLRLACDPDMIQISFQEVEKLFSGNSRMRTLVNTTPKKFRDTWNAFEDVLLENTIVMRLIERGCAGEDSICFNRECRKLAPREEFKKCSGCFFALYCSTSCQTSDWKSHRAGCKTIEGNFLAILRNSSFRFTRRMHTMHVNRHWSAIVRLARKKGIPLSDIAVRISCDKFPFKTQVFDYHTLLEHKKESPHLALAAKEELRQSKEKERGSMVVVLHILEMDYPFIVHANKKWTRAVSNPPPKTKDQERSSFVDEDGNELLCKEVDAVCAAIRLTKKYASEEGTTVWDKVTVHRAVSESTVDFLREVLEGLDFFKQESNE</sequence>
<accession>A0A0H2RVA7</accession>
<evidence type="ECO:0000256" key="4">
    <source>
        <dbReference type="PROSITE-ProRule" id="PRU00134"/>
    </source>
</evidence>
<dbReference type="Proteomes" id="UP000053477">
    <property type="component" value="Unassembled WGS sequence"/>
</dbReference>
<dbReference type="GO" id="GO:0008270">
    <property type="term" value="F:zinc ion binding"/>
    <property type="evidence" value="ECO:0007669"/>
    <property type="project" value="UniProtKB-KW"/>
</dbReference>
<dbReference type="STRING" id="27342.A0A0H2RVA7"/>
<evidence type="ECO:0000256" key="2">
    <source>
        <dbReference type="ARBA" id="ARBA00022771"/>
    </source>
</evidence>
<feature type="domain" description="MYND-type" evidence="5">
    <location>
        <begin position="385"/>
        <end position="425"/>
    </location>
</feature>
<reference evidence="6 7" key="1">
    <citation type="submission" date="2015-04" db="EMBL/GenBank/DDBJ databases">
        <title>Complete genome sequence of Schizopora paradoxa KUC8140, a cosmopolitan wood degrader in East Asia.</title>
        <authorList>
            <consortium name="DOE Joint Genome Institute"/>
            <person name="Min B."/>
            <person name="Park H."/>
            <person name="Jang Y."/>
            <person name="Kim J.-J."/>
            <person name="Kim K.H."/>
            <person name="Pangilinan J."/>
            <person name="Lipzen A."/>
            <person name="Riley R."/>
            <person name="Grigoriev I.V."/>
            <person name="Spatafora J.W."/>
            <person name="Choi I.-G."/>
        </authorList>
    </citation>
    <scope>NUCLEOTIDE SEQUENCE [LARGE SCALE GENOMIC DNA]</scope>
    <source>
        <strain evidence="6 7">KUC8140</strain>
    </source>
</reference>
<dbReference type="SUPFAM" id="SSF144232">
    <property type="entry name" value="HIT/MYND zinc finger-like"/>
    <property type="match status" value="1"/>
</dbReference>
<dbReference type="PROSITE" id="PS50865">
    <property type="entry name" value="ZF_MYND_2"/>
    <property type="match status" value="1"/>
</dbReference>
<dbReference type="Gene3D" id="6.10.140.2220">
    <property type="match status" value="1"/>
</dbReference>
<keyword evidence="1" id="KW-0479">Metal-binding</keyword>
<evidence type="ECO:0000313" key="6">
    <source>
        <dbReference type="EMBL" id="KLO08756.1"/>
    </source>
</evidence>
<dbReference type="InterPro" id="IPR002893">
    <property type="entry name" value="Znf_MYND"/>
</dbReference>
<dbReference type="Pfam" id="PF01753">
    <property type="entry name" value="zf-MYND"/>
    <property type="match status" value="1"/>
</dbReference>
<name>A0A0H2RVA7_9AGAM</name>
<dbReference type="OrthoDB" id="432970at2759"/>
<keyword evidence="7" id="KW-1185">Reference proteome</keyword>
<evidence type="ECO:0000259" key="5">
    <source>
        <dbReference type="PROSITE" id="PS50865"/>
    </source>
</evidence>
<keyword evidence="2 4" id="KW-0863">Zinc-finger</keyword>
<protein>
    <recommendedName>
        <fullName evidence="5">MYND-type domain-containing protein</fullName>
    </recommendedName>
</protein>
<proteinExistence type="predicted"/>
<organism evidence="6 7">
    <name type="scientific">Schizopora paradoxa</name>
    <dbReference type="NCBI Taxonomy" id="27342"/>
    <lineage>
        <taxon>Eukaryota</taxon>
        <taxon>Fungi</taxon>
        <taxon>Dikarya</taxon>
        <taxon>Basidiomycota</taxon>
        <taxon>Agaricomycotina</taxon>
        <taxon>Agaricomycetes</taxon>
        <taxon>Hymenochaetales</taxon>
        <taxon>Schizoporaceae</taxon>
        <taxon>Schizopora</taxon>
    </lineage>
</organism>
<evidence type="ECO:0000256" key="3">
    <source>
        <dbReference type="ARBA" id="ARBA00022833"/>
    </source>
</evidence>
<dbReference type="EMBL" id="KQ086078">
    <property type="protein sequence ID" value="KLO08756.1"/>
    <property type="molecule type" value="Genomic_DNA"/>
</dbReference>
<dbReference type="InParanoid" id="A0A0H2RVA7"/>
<keyword evidence="3" id="KW-0862">Zinc</keyword>
<evidence type="ECO:0000256" key="1">
    <source>
        <dbReference type="ARBA" id="ARBA00022723"/>
    </source>
</evidence>
<dbReference type="AlphaFoldDB" id="A0A0H2RVA7"/>
<evidence type="ECO:0000313" key="7">
    <source>
        <dbReference type="Proteomes" id="UP000053477"/>
    </source>
</evidence>